<dbReference type="AlphaFoldDB" id="A0A1V9Z2W5"/>
<keyword evidence="5" id="KW-0863">Zinc-finger</keyword>
<dbReference type="Gene3D" id="3.30.40.10">
    <property type="entry name" value="Zinc/RING finger domain, C3HC4 (zinc finger)"/>
    <property type="match status" value="1"/>
</dbReference>
<feature type="transmembrane region" description="Helical" evidence="10">
    <location>
        <begin position="97"/>
        <end position="124"/>
    </location>
</feature>
<evidence type="ECO:0000256" key="8">
    <source>
        <dbReference type="ARBA" id="ARBA00022989"/>
    </source>
</evidence>
<sequence>MELDYTANDTVAFLSSPTFLSSPQYCRICRGHESDTTDPLISACACTGSIGKIHTQCLRRWIKARHIPLYEALACELCKVSYRVVLRRRLVWDRQHACGWASFWHLVLATGLFGALGVIIYLMARLLMAAQDSPADVIPVALLFVGTSAISLVAVYRVLQRWFFVTTVTYVDAATDVTPCPPAFL</sequence>
<keyword evidence="8 10" id="KW-1133">Transmembrane helix</keyword>
<feature type="transmembrane region" description="Helical" evidence="10">
    <location>
        <begin position="136"/>
        <end position="156"/>
    </location>
</feature>
<dbReference type="OrthoDB" id="264354at2759"/>
<keyword evidence="3 10" id="KW-0812">Transmembrane</keyword>
<evidence type="ECO:0000256" key="6">
    <source>
        <dbReference type="ARBA" id="ARBA00022786"/>
    </source>
</evidence>
<dbReference type="GO" id="GO:0016740">
    <property type="term" value="F:transferase activity"/>
    <property type="evidence" value="ECO:0007669"/>
    <property type="project" value="UniProtKB-KW"/>
</dbReference>
<evidence type="ECO:0000256" key="5">
    <source>
        <dbReference type="ARBA" id="ARBA00022771"/>
    </source>
</evidence>
<dbReference type="Pfam" id="PF12906">
    <property type="entry name" value="RINGv"/>
    <property type="match status" value="1"/>
</dbReference>
<keyword evidence="6" id="KW-0833">Ubl conjugation pathway</keyword>
<dbReference type="STRING" id="1202772.A0A1V9Z2W5"/>
<evidence type="ECO:0000313" key="13">
    <source>
        <dbReference type="Proteomes" id="UP000243579"/>
    </source>
</evidence>
<reference evidence="12 13" key="1">
    <citation type="journal article" date="2014" name="Genome Biol. Evol.">
        <title>The secreted proteins of Achlya hypogyna and Thraustotheca clavata identify the ancestral oomycete secretome and reveal gene acquisitions by horizontal gene transfer.</title>
        <authorList>
            <person name="Misner I."/>
            <person name="Blouin N."/>
            <person name="Leonard G."/>
            <person name="Richards T.A."/>
            <person name="Lane C.E."/>
        </authorList>
    </citation>
    <scope>NUCLEOTIDE SEQUENCE [LARGE SCALE GENOMIC DNA]</scope>
    <source>
        <strain evidence="12 13">ATCC 48635</strain>
    </source>
</reference>
<dbReference type="CDD" id="cd16495">
    <property type="entry name" value="RING_CH-C4HC3_MARCH"/>
    <property type="match status" value="1"/>
</dbReference>
<evidence type="ECO:0000256" key="4">
    <source>
        <dbReference type="ARBA" id="ARBA00022723"/>
    </source>
</evidence>
<dbReference type="SMART" id="SM00744">
    <property type="entry name" value="RINGv"/>
    <property type="match status" value="1"/>
</dbReference>
<keyword evidence="9 10" id="KW-0472">Membrane</keyword>
<evidence type="ECO:0000256" key="1">
    <source>
        <dbReference type="ARBA" id="ARBA00004141"/>
    </source>
</evidence>
<dbReference type="InterPro" id="IPR013083">
    <property type="entry name" value="Znf_RING/FYVE/PHD"/>
</dbReference>
<accession>A0A1V9Z2W5</accession>
<organism evidence="12 13">
    <name type="scientific">Achlya hypogyna</name>
    <name type="common">Oomycete</name>
    <name type="synonym">Protoachlya hypogyna</name>
    <dbReference type="NCBI Taxonomy" id="1202772"/>
    <lineage>
        <taxon>Eukaryota</taxon>
        <taxon>Sar</taxon>
        <taxon>Stramenopiles</taxon>
        <taxon>Oomycota</taxon>
        <taxon>Saprolegniomycetes</taxon>
        <taxon>Saprolegniales</taxon>
        <taxon>Achlyaceae</taxon>
        <taxon>Achlya</taxon>
    </lineage>
</organism>
<gene>
    <name evidence="12" type="ORF">ACHHYP_04005</name>
</gene>
<keyword evidence="7" id="KW-0862">Zinc</keyword>
<keyword evidence="2" id="KW-0808">Transferase</keyword>
<evidence type="ECO:0000256" key="2">
    <source>
        <dbReference type="ARBA" id="ARBA00022679"/>
    </source>
</evidence>
<name>A0A1V9Z2W5_ACHHY</name>
<evidence type="ECO:0000256" key="9">
    <source>
        <dbReference type="ARBA" id="ARBA00023136"/>
    </source>
</evidence>
<keyword evidence="4" id="KW-0479">Metal-binding</keyword>
<evidence type="ECO:0000259" key="11">
    <source>
        <dbReference type="PROSITE" id="PS51292"/>
    </source>
</evidence>
<dbReference type="GO" id="GO:0008270">
    <property type="term" value="F:zinc ion binding"/>
    <property type="evidence" value="ECO:0007669"/>
    <property type="project" value="UniProtKB-KW"/>
</dbReference>
<dbReference type="PANTHER" id="PTHR46065:SF3">
    <property type="entry name" value="FI20425P1"/>
    <property type="match status" value="1"/>
</dbReference>
<evidence type="ECO:0000313" key="12">
    <source>
        <dbReference type="EMBL" id="OQR92160.1"/>
    </source>
</evidence>
<dbReference type="EMBL" id="JNBR01000478">
    <property type="protein sequence ID" value="OQR92160.1"/>
    <property type="molecule type" value="Genomic_DNA"/>
</dbReference>
<keyword evidence="13" id="KW-1185">Reference proteome</keyword>
<comment type="subcellular location">
    <subcellularLocation>
        <location evidence="1">Membrane</location>
        <topology evidence="1">Multi-pass membrane protein</topology>
    </subcellularLocation>
</comment>
<dbReference type="InterPro" id="IPR011016">
    <property type="entry name" value="Znf_RING-CH"/>
</dbReference>
<feature type="domain" description="RING-CH-type" evidence="11">
    <location>
        <begin position="18"/>
        <end position="85"/>
    </location>
</feature>
<dbReference type="Proteomes" id="UP000243579">
    <property type="component" value="Unassembled WGS sequence"/>
</dbReference>
<dbReference type="PANTHER" id="PTHR46065">
    <property type="entry name" value="E3 UBIQUITIN-PROTEIN LIGASE MARCH 2/3 FAMILY MEMBER"/>
    <property type="match status" value="1"/>
</dbReference>
<proteinExistence type="predicted"/>
<evidence type="ECO:0000256" key="10">
    <source>
        <dbReference type="SAM" id="Phobius"/>
    </source>
</evidence>
<dbReference type="PROSITE" id="PS51292">
    <property type="entry name" value="ZF_RING_CH"/>
    <property type="match status" value="1"/>
</dbReference>
<dbReference type="GO" id="GO:0016020">
    <property type="term" value="C:membrane"/>
    <property type="evidence" value="ECO:0007669"/>
    <property type="project" value="UniProtKB-SubCell"/>
</dbReference>
<protein>
    <recommendedName>
        <fullName evidence="11">RING-CH-type domain-containing protein</fullName>
    </recommendedName>
</protein>
<evidence type="ECO:0000256" key="3">
    <source>
        <dbReference type="ARBA" id="ARBA00022692"/>
    </source>
</evidence>
<comment type="caution">
    <text evidence="12">The sequence shown here is derived from an EMBL/GenBank/DDBJ whole genome shotgun (WGS) entry which is preliminary data.</text>
</comment>
<evidence type="ECO:0000256" key="7">
    <source>
        <dbReference type="ARBA" id="ARBA00022833"/>
    </source>
</evidence>
<dbReference type="SUPFAM" id="SSF57850">
    <property type="entry name" value="RING/U-box"/>
    <property type="match status" value="1"/>
</dbReference>